<sequence length="281" mass="32305">MIFLSKNLKFLRKKQGMGQSDLAKHLDIKSNTISNYENEVSAPDYSILEKIVSFFHVSAHDILYTDIEAASQTELSRTLINKESDSVIQNKKTLYNIVADVDHEYVAENITSIPIVDVSAAAGYGRFNSDNPEKLGELSFPTNFLQKKYGNYYCGRVNGDSMEPTLLYNDWIIFRLLSPGEWGDIKSDNIYFIINRSGEGIVKRVKNRLRDEGILLCQSDNHDKKYRDIPIQADDIANIYYVEWRFSNDMTNINQIYFDRLSTIEDKVENIQKALKKVDAK</sequence>
<evidence type="ECO:0000259" key="6">
    <source>
        <dbReference type="PROSITE" id="PS50943"/>
    </source>
</evidence>
<dbReference type="SMART" id="SM00530">
    <property type="entry name" value="HTH_XRE"/>
    <property type="match status" value="1"/>
</dbReference>
<dbReference type="AlphaFoldDB" id="A0A840CSZ3"/>
<dbReference type="SUPFAM" id="SSF47413">
    <property type="entry name" value="lambda repressor-like DNA-binding domains"/>
    <property type="match status" value="1"/>
</dbReference>
<dbReference type="CDD" id="cd06462">
    <property type="entry name" value="Peptidase_S24_S26"/>
    <property type="match status" value="1"/>
</dbReference>
<protein>
    <submittedName>
        <fullName evidence="7">Phage repressor protein C with HTH and peptisase S24 domain</fullName>
    </submittedName>
</protein>
<dbReference type="GO" id="GO:0003677">
    <property type="term" value="F:DNA binding"/>
    <property type="evidence" value="ECO:0007669"/>
    <property type="project" value="UniProtKB-KW"/>
</dbReference>
<dbReference type="EMBL" id="JACIEP010000002">
    <property type="protein sequence ID" value="MBB4034853.1"/>
    <property type="molecule type" value="Genomic_DNA"/>
</dbReference>
<gene>
    <name evidence="7" type="ORF">GGR21_000740</name>
</gene>
<accession>A0A840CSZ3</accession>
<comment type="caution">
    <text evidence="7">The sequence shown here is derived from an EMBL/GenBank/DDBJ whole genome shotgun (WGS) entry which is preliminary data.</text>
</comment>
<keyword evidence="3" id="KW-0805">Transcription regulation</keyword>
<keyword evidence="8" id="KW-1185">Reference proteome</keyword>
<dbReference type="InterPro" id="IPR015927">
    <property type="entry name" value="Peptidase_S24_S26A/B/C"/>
</dbReference>
<organism evidence="7 8">
    <name type="scientific">Dysgonomonas hofstadii</name>
    <dbReference type="NCBI Taxonomy" id="637886"/>
    <lineage>
        <taxon>Bacteria</taxon>
        <taxon>Pseudomonadati</taxon>
        <taxon>Bacteroidota</taxon>
        <taxon>Bacteroidia</taxon>
        <taxon>Bacteroidales</taxon>
        <taxon>Dysgonomonadaceae</taxon>
        <taxon>Dysgonomonas</taxon>
    </lineage>
</organism>
<keyword evidence="2" id="KW-0378">Hydrolase</keyword>
<dbReference type="CDD" id="cd00093">
    <property type="entry name" value="HTH_XRE"/>
    <property type="match status" value="1"/>
</dbReference>
<evidence type="ECO:0000256" key="2">
    <source>
        <dbReference type="ARBA" id="ARBA00022801"/>
    </source>
</evidence>
<dbReference type="InterPro" id="IPR010982">
    <property type="entry name" value="Lambda_DNA-bd_dom_sf"/>
</dbReference>
<dbReference type="GO" id="GO:0016020">
    <property type="term" value="C:membrane"/>
    <property type="evidence" value="ECO:0007669"/>
    <property type="project" value="InterPro"/>
</dbReference>
<reference evidence="7 8" key="1">
    <citation type="submission" date="2020-08" db="EMBL/GenBank/DDBJ databases">
        <title>Genomic Encyclopedia of Type Strains, Phase IV (KMG-IV): sequencing the most valuable type-strain genomes for metagenomic binning, comparative biology and taxonomic classification.</title>
        <authorList>
            <person name="Goeker M."/>
        </authorList>
    </citation>
    <scope>NUCLEOTIDE SEQUENCE [LARGE SCALE GENOMIC DNA]</scope>
    <source>
        <strain evidence="7 8">DSM 104969</strain>
    </source>
</reference>
<dbReference type="PANTHER" id="PTHR40661">
    <property type="match status" value="1"/>
</dbReference>
<dbReference type="InterPro" id="IPR001387">
    <property type="entry name" value="Cro/C1-type_HTH"/>
</dbReference>
<keyword evidence="4" id="KW-0238">DNA-binding</keyword>
<dbReference type="InterPro" id="IPR036286">
    <property type="entry name" value="LexA/Signal_pep-like_sf"/>
</dbReference>
<evidence type="ECO:0000313" key="7">
    <source>
        <dbReference type="EMBL" id="MBB4034853.1"/>
    </source>
</evidence>
<dbReference type="Proteomes" id="UP000555103">
    <property type="component" value="Unassembled WGS sequence"/>
</dbReference>
<keyword evidence="1" id="KW-0645">Protease</keyword>
<dbReference type="SUPFAM" id="SSF51306">
    <property type="entry name" value="LexA/Signal peptidase"/>
    <property type="match status" value="1"/>
</dbReference>
<evidence type="ECO:0000256" key="4">
    <source>
        <dbReference type="ARBA" id="ARBA00023125"/>
    </source>
</evidence>
<proteinExistence type="predicted"/>
<dbReference type="Gene3D" id="2.10.109.10">
    <property type="entry name" value="Umud Fragment, subunit A"/>
    <property type="match status" value="1"/>
</dbReference>
<evidence type="ECO:0000256" key="3">
    <source>
        <dbReference type="ARBA" id="ARBA00023015"/>
    </source>
</evidence>
<dbReference type="PROSITE" id="PS50943">
    <property type="entry name" value="HTH_CROC1"/>
    <property type="match status" value="1"/>
</dbReference>
<dbReference type="Pfam" id="PF12844">
    <property type="entry name" value="HTH_19"/>
    <property type="match status" value="1"/>
</dbReference>
<evidence type="ECO:0000256" key="1">
    <source>
        <dbReference type="ARBA" id="ARBA00022670"/>
    </source>
</evidence>
<evidence type="ECO:0000313" key="8">
    <source>
        <dbReference type="Proteomes" id="UP000555103"/>
    </source>
</evidence>
<dbReference type="Gene3D" id="1.10.260.40">
    <property type="entry name" value="lambda repressor-like DNA-binding domains"/>
    <property type="match status" value="1"/>
</dbReference>
<evidence type="ECO:0000256" key="5">
    <source>
        <dbReference type="ARBA" id="ARBA00023163"/>
    </source>
</evidence>
<dbReference type="Pfam" id="PF00717">
    <property type="entry name" value="Peptidase_S24"/>
    <property type="match status" value="1"/>
</dbReference>
<dbReference type="PROSITE" id="PS00501">
    <property type="entry name" value="SPASE_I_1"/>
    <property type="match status" value="1"/>
</dbReference>
<dbReference type="GO" id="GO:0006508">
    <property type="term" value="P:proteolysis"/>
    <property type="evidence" value="ECO:0007669"/>
    <property type="project" value="UniProtKB-KW"/>
</dbReference>
<name>A0A840CSZ3_9BACT</name>
<dbReference type="InterPro" id="IPR019756">
    <property type="entry name" value="Pept_S26A_signal_pept_1_Ser-AS"/>
</dbReference>
<keyword evidence="5" id="KW-0804">Transcription</keyword>
<dbReference type="RefSeq" id="WP_183305792.1">
    <property type="nucleotide sequence ID" value="NZ_JACIEP010000002.1"/>
</dbReference>
<feature type="domain" description="HTH cro/C1-type" evidence="6">
    <location>
        <begin position="8"/>
        <end position="62"/>
    </location>
</feature>
<dbReference type="GO" id="GO:0004252">
    <property type="term" value="F:serine-type endopeptidase activity"/>
    <property type="evidence" value="ECO:0007669"/>
    <property type="project" value="InterPro"/>
</dbReference>
<dbReference type="PANTHER" id="PTHR40661:SF1">
    <property type="entry name" value="HTH CRO_C1-TYPE DOMAIN-CONTAINING PROTEIN"/>
    <property type="match status" value="1"/>
</dbReference>